<dbReference type="Gene3D" id="3.40.1810.10">
    <property type="entry name" value="Transcription factor, MADS-box"/>
    <property type="match status" value="1"/>
</dbReference>
<evidence type="ECO:0000256" key="4">
    <source>
        <dbReference type="ARBA" id="ARBA00023163"/>
    </source>
</evidence>
<reference evidence="9" key="1">
    <citation type="submission" date="2024-07" db="EMBL/GenBank/DDBJ databases">
        <title>Two chromosome-level genome assemblies of Korean endemic species Abeliophyllum distichum and Forsythia ovata (Oleaceae).</title>
        <authorList>
            <person name="Jang H."/>
        </authorList>
    </citation>
    <scope>NUCLEOTIDE SEQUENCE [LARGE SCALE GENOMIC DNA]</scope>
</reference>
<organism evidence="8 9">
    <name type="scientific">Forsythia ovata</name>
    <dbReference type="NCBI Taxonomy" id="205694"/>
    <lineage>
        <taxon>Eukaryota</taxon>
        <taxon>Viridiplantae</taxon>
        <taxon>Streptophyta</taxon>
        <taxon>Embryophyta</taxon>
        <taxon>Tracheophyta</taxon>
        <taxon>Spermatophyta</taxon>
        <taxon>Magnoliopsida</taxon>
        <taxon>eudicotyledons</taxon>
        <taxon>Gunneridae</taxon>
        <taxon>Pentapetalae</taxon>
        <taxon>asterids</taxon>
        <taxon>lamiids</taxon>
        <taxon>Lamiales</taxon>
        <taxon>Oleaceae</taxon>
        <taxon>Forsythieae</taxon>
        <taxon>Forsythia</taxon>
    </lineage>
</organism>
<gene>
    <name evidence="8" type="ORF">Fot_46671</name>
</gene>
<evidence type="ECO:0000256" key="1">
    <source>
        <dbReference type="ARBA" id="ARBA00004123"/>
    </source>
</evidence>
<keyword evidence="2" id="KW-0805">Transcription regulation</keyword>
<dbReference type="GO" id="GO:0003677">
    <property type="term" value="F:DNA binding"/>
    <property type="evidence" value="ECO:0007669"/>
    <property type="project" value="UniProtKB-KW"/>
</dbReference>
<evidence type="ECO:0000259" key="7">
    <source>
        <dbReference type="PROSITE" id="PS50066"/>
    </source>
</evidence>
<keyword evidence="4" id="KW-0804">Transcription</keyword>
<dbReference type="PROSITE" id="PS50066">
    <property type="entry name" value="MADS_BOX_2"/>
    <property type="match status" value="1"/>
</dbReference>
<accession>A0ABD1QN95</accession>
<feature type="domain" description="MADS-box" evidence="7">
    <location>
        <begin position="13"/>
        <end position="73"/>
    </location>
</feature>
<sequence>MSNQGGRSGRRGRGRQRVNMARMENESNLQVTFSKRRAGLFKKASELSTLCGVDIGLIVFSPGEKAFSFGHPNINAICDRFLSQNNAPPPPDPVTQLIEAHRSSNIVQRNLELTEVDSTIESLKKSIKEKDDIMLAGVTQQWFPPPTHELEFHQLQHLLGQYTQFKTNLENEMQRLATNPGNIPAGTNPGSGLPVYGGPTFGYPSLDTTHFGGPNVGSAASFGGDVVFPSHYVASGSDTVVFYDPRNPGNFMVPAGPSGPGSSSNAAAAPYVPNYGMASSSRTTAQPLFDPRNPSPGEGDGASGSNAAAPAYGSRPM</sequence>
<dbReference type="SMART" id="SM00432">
    <property type="entry name" value="MADS"/>
    <property type="match status" value="1"/>
</dbReference>
<dbReference type="FunFam" id="3.40.1810.10:FF:000006">
    <property type="entry name" value="Agamous-like MADS-box protein AGL62"/>
    <property type="match status" value="1"/>
</dbReference>
<name>A0ABD1QN95_9LAMI</name>
<proteinExistence type="predicted"/>
<comment type="subcellular location">
    <subcellularLocation>
        <location evidence="1">Nucleus</location>
    </subcellularLocation>
</comment>
<dbReference type="SUPFAM" id="SSF55455">
    <property type="entry name" value="SRF-like"/>
    <property type="match status" value="1"/>
</dbReference>
<evidence type="ECO:0000256" key="5">
    <source>
        <dbReference type="ARBA" id="ARBA00023242"/>
    </source>
</evidence>
<dbReference type="InterPro" id="IPR002100">
    <property type="entry name" value="TF_MADSbox"/>
</dbReference>
<dbReference type="InterPro" id="IPR033896">
    <property type="entry name" value="MEF2-like_N"/>
</dbReference>
<dbReference type="GO" id="GO:0005634">
    <property type="term" value="C:nucleus"/>
    <property type="evidence" value="ECO:0007669"/>
    <property type="project" value="UniProtKB-SubCell"/>
</dbReference>
<evidence type="ECO:0000256" key="2">
    <source>
        <dbReference type="ARBA" id="ARBA00023015"/>
    </source>
</evidence>
<dbReference type="Proteomes" id="UP001604277">
    <property type="component" value="Unassembled WGS sequence"/>
</dbReference>
<comment type="caution">
    <text evidence="8">The sequence shown here is derived from an EMBL/GenBank/DDBJ whole genome shotgun (WGS) entry which is preliminary data.</text>
</comment>
<dbReference type="CDD" id="cd00265">
    <property type="entry name" value="MADS_MEF2_like"/>
    <property type="match status" value="1"/>
</dbReference>
<evidence type="ECO:0000313" key="8">
    <source>
        <dbReference type="EMBL" id="KAL2477657.1"/>
    </source>
</evidence>
<dbReference type="PRINTS" id="PR00404">
    <property type="entry name" value="MADSDOMAIN"/>
</dbReference>
<keyword evidence="9" id="KW-1185">Reference proteome</keyword>
<dbReference type="EMBL" id="JBFOLJ010000014">
    <property type="protein sequence ID" value="KAL2477657.1"/>
    <property type="molecule type" value="Genomic_DNA"/>
</dbReference>
<evidence type="ECO:0000313" key="9">
    <source>
        <dbReference type="Proteomes" id="UP001604277"/>
    </source>
</evidence>
<protein>
    <submittedName>
        <fullName evidence="8">MADS-box domain-containing protein</fullName>
    </submittedName>
</protein>
<dbReference type="AlphaFoldDB" id="A0ABD1QN95"/>
<dbReference type="PANTHER" id="PTHR11945">
    <property type="entry name" value="MADS BOX PROTEIN"/>
    <property type="match status" value="1"/>
</dbReference>
<keyword evidence="3" id="KW-0238">DNA-binding</keyword>
<dbReference type="PANTHER" id="PTHR11945:SF776">
    <property type="entry name" value="AGAMOUS-LIKE 50-RELATED"/>
    <property type="match status" value="1"/>
</dbReference>
<dbReference type="InterPro" id="IPR036879">
    <property type="entry name" value="TF_MADSbox_sf"/>
</dbReference>
<keyword evidence="5" id="KW-0539">Nucleus</keyword>
<dbReference type="Pfam" id="PF00319">
    <property type="entry name" value="SRF-TF"/>
    <property type="match status" value="1"/>
</dbReference>
<evidence type="ECO:0000256" key="6">
    <source>
        <dbReference type="SAM" id="MobiDB-lite"/>
    </source>
</evidence>
<feature type="region of interest" description="Disordered" evidence="6">
    <location>
        <begin position="271"/>
        <end position="317"/>
    </location>
</feature>
<evidence type="ECO:0000256" key="3">
    <source>
        <dbReference type="ARBA" id="ARBA00023125"/>
    </source>
</evidence>
<feature type="compositionally biased region" description="Polar residues" evidence="6">
    <location>
        <begin position="277"/>
        <end position="286"/>
    </location>
</feature>